<dbReference type="EC" id="4.1.2.14" evidence="5"/>
<dbReference type="CDD" id="cd00452">
    <property type="entry name" value="KDPG_aldolase"/>
    <property type="match status" value="1"/>
</dbReference>
<dbReference type="NCBIfam" id="TIGR01182">
    <property type="entry name" value="eda"/>
    <property type="match status" value="1"/>
</dbReference>
<evidence type="ECO:0000256" key="1">
    <source>
        <dbReference type="ARBA" id="ARBA00000654"/>
    </source>
</evidence>
<dbReference type="Proteomes" id="UP000199478">
    <property type="component" value="Unassembled WGS sequence"/>
</dbReference>
<dbReference type="SUPFAM" id="SSF51569">
    <property type="entry name" value="Aldolase"/>
    <property type="match status" value="1"/>
</dbReference>
<evidence type="ECO:0000256" key="6">
    <source>
        <dbReference type="ARBA" id="ARBA00023239"/>
    </source>
</evidence>
<dbReference type="InterPro" id="IPR031337">
    <property type="entry name" value="KDPG/KHG_AS_1"/>
</dbReference>
<keyword evidence="9" id="KW-1185">Reference proteome</keyword>
<accession>A0A1I6GG96</accession>
<dbReference type="PANTHER" id="PTHR30246">
    <property type="entry name" value="2-KETO-3-DEOXY-6-PHOSPHOGLUCONATE ALDOLASE"/>
    <property type="match status" value="1"/>
</dbReference>
<evidence type="ECO:0000313" key="9">
    <source>
        <dbReference type="Proteomes" id="UP000199478"/>
    </source>
</evidence>
<evidence type="ECO:0000256" key="7">
    <source>
        <dbReference type="ARBA" id="ARBA00023277"/>
    </source>
</evidence>
<gene>
    <name evidence="8" type="ORF">SAMN04488005_1619</name>
</gene>
<dbReference type="PROSITE" id="PS00159">
    <property type="entry name" value="ALDOLASE_KDPG_KHG_1"/>
    <property type="match status" value="1"/>
</dbReference>
<dbReference type="GO" id="GO:0008675">
    <property type="term" value="F:2-dehydro-3-deoxy-phosphogluconate aldolase activity"/>
    <property type="evidence" value="ECO:0007669"/>
    <property type="project" value="UniProtKB-EC"/>
</dbReference>
<dbReference type="NCBIfam" id="NF004325">
    <property type="entry name" value="PRK05718.1"/>
    <property type="match status" value="1"/>
</dbReference>
<comment type="pathway">
    <text evidence="2">Carbohydrate acid metabolism; 2-dehydro-3-deoxy-D-gluconate degradation; D-glyceraldehyde 3-phosphate and pyruvate from 2-dehydro-3-deoxy-D-gluconate: step 2/2.</text>
</comment>
<dbReference type="STRING" id="390270.SAMN04488005_1619"/>
<dbReference type="InterPro" id="IPR000887">
    <property type="entry name" value="Aldlse_KDPG_KHG"/>
</dbReference>
<dbReference type="InterPro" id="IPR013785">
    <property type="entry name" value="Aldolase_TIM"/>
</dbReference>
<evidence type="ECO:0000256" key="3">
    <source>
        <dbReference type="ARBA" id="ARBA00006906"/>
    </source>
</evidence>
<comment type="similarity">
    <text evidence="3">Belongs to the KHG/KDPG aldolase family.</text>
</comment>
<dbReference type="Gene3D" id="3.20.20.70">
    <property type="entry name" value="Aldolase class I"/>
    <property type="match status" value="1"/>
</dbReference>
<keyword evidence="7" id="KW-0119">Carbohydrate metabolism</keyword>
<dbReference type="PANTHER" id="PTHR30246:SF1">
    <property type="entry name" value="2-DEHYDRO-3-DEOXY-6-PHOSPHOGALACTONATE ALDOLASE-RELATED"/>
    <property type="match status" value="1"/>
</dbReference>
<organism evidence="8 9">
    <name type="scientific">Yoonia tamlensis</name>
    <dbReference type="NCBI Taxonomy" id="390270"/>
    <lineage>
        <taxon>Bacteria</taxon>
        <taxon>Pseudomonadati</taxon>
        <taxon>Pseudomonadota</taxon>
        <taxon>Alphaproteobacteria</taxon>
        <taxon>Rhodobacterales</taxon>
        <taxon>Paracoccaceae</taxon>
        <taxon>Yoonia</taxon>
    </lineage>
</organism>
<evidence type="ECO:0000256" key="5">
    <source>
        <dbReference type="ARBA" id="ARBA00013063"/>
    </source>
</evidence>
<evidence type="ECO:0000256" key="4">
    <source>
        <dbReference type="ARBA" id="ARBA00011233"/>
    </source>
</evidence>
<evidence type="ECO:0000256" key="2">
    <source>
        <dbReference type="ARBA" id="ARBA00004736"/>
    </source>
</evidence>
<name>A0A1I6GG96_9RHOB</name>
<proteinExistence type="inferred from homology"/>
<comment type="subunit">
    <text evidence="4">Homotrimer.</text>
</comment>
<reference evidence="9" key="1">
    <citation type="submission" date="2016-10" db="EMBL/GenBank/DDBJ databases">
        <authorList>
            <person name="Varghese N."/>
            <person name="Submissions S."/>
        </authorList>
    </citation>
    <scope>NUCLEOTIDE SEQUENCE [LARGE SCALE GENOMIC DNA]</scope>
    <source>
        <strain evidence="9">DSM 26879</strain>
    </source>
</reference>
<keyword evidence="6" id="KW-0456">Lyase</keyword>
<dbReference type="Pfam" id="PF01081">
    <property type="entry name" value="Aldolase"/>
    <property type="match status" value="1"/>
</dbReference>
<dbReference type="AlphaFoldDB" id="A0A1I6GG96"/>
<comment type="catalytic activity">
    <reaction evidence="1">
        <text>2-dehydro-3-deoxy-6-phospho-D-gluconate = D-glyceraldehyde 3-phosphate + pyruvate</text>
        <dbReference type="Rhea" id="RHEA:17089"/>
        <dbReference type="ChEBI" id="CHEBI:15361"/>
        <dbReference type="ChEBI" id="CHEBI:57569"/>
        <dbReference type="ChEBI" id="CHEBI:59776"/>
        <dbReference type="EC" id="4.1.2.14"/>
    </reaction>
</comment>
<sequence length="234" mass="24036">MLVWDLRNPLRHKPTMKANKMTPQEASAAATKVCQLAPVVPVLVVDDASTAADLARALIAGGLPALEVTLRTPAALDVIREMASVPGGVVGAGTLLTPKDVENAKAAGATFGVSPGVTERLLDACEANDLPLLPGIATATEAMYLLERGYTVQKFFPAEANGGAPALKAIGAPIPQVKFCPTGGVSLKNANDYLSLSNTLCVGGSWVAPKNLVDAGDWAGIEALAREAAQLTVS</sequence>
<protein>
    <recommendedName>
        <fullName evidence="5">2-dehydro-3-deoxy-phosphogluconate aldolase</fullName>
        <ecNumber evidence="5">4.1.2.14</ecNumber>
    </recommendedName>
</protein>
<dbReference type="EMBL" id="FOYP01000001">
    <property type="protein sequence ID" value="SFR41222.1"/>
    <property type="molecule type" value="Genomic_DNA"/>
</dbReference>
<evidence type="ECO:0000313" key="8">
    <source>
        <dbReference type="EMBL" id="SFR41222.1"/>
    </source>
</evidence>